<feature type="compositionally biased region" description="Basic and acidic residues" evidence="1">
    <location>
        <begin position="133"/>
        <end position="143"/>
    </location>
</feature>
<comment type="caution">
    <text evidence="2">The sequence shown here is derived from an EMBL/GenBank/DDBJ whole genome shotgun (WGS) entry which is preliminary data.</text>
</comment>
<protein>
    <submittedName>
        <fullName evidence="2">tRNA 2'-phosphotransferase 1</fullName>
    </submittedName>
</protein>
<feature type="region of interest" description="Disordered" evidence="1">
    <location>
        <begin position="283"/>
        <end position="328"/>
    </location>
</feature>
<organism evidence="2 3">
    <name type="scientific">Apiospora arundinis</name>
    <dbReference type="NCBI Taxonomy" id="335852"/>
    <lineage>
        <taxon>Eukaryota</taxon>
        <taxon>Fungi</taxon>
        <taxon>Dikarya</taxon>
        <taxon>Ascomycota</taxon>
        <taxon>Pezizomycotina</taxon>
        <taxon>Sordariomycetes</taxon>
        <taxon>Xylariomycetidae</taxon>
        <taxon>Amphisphaeriales</taxon>
        <taxon>Apiosporaceae</taxon>
        <taxon>Apiospora</taxon>
    </lineage>
</organism>
<feature type="compositionally biased region" description="Polar residues" evidence="1">
    <location>
        <begin position="146"/>
        <end position="157"/>
    </location>
</feature>
<dbReference type="SUPFAM" id="SSF56399">
    <property type="entry name" value="ADP-ribosylation"/>
    <property type="match status" value="1"/>
</dbReference>
<feature type="region of interest" description="Disordered" evidence="1">
    <location>
        <begin position="133"/>
        <end position="161"/>
    </location>
</feature>
<feature type="compositionally biased region" description="Acidic residues" evidence="1">
    <location>
        <begin position="316"/>
        <end position="328"/>
    </location>
</feature>
<name>A0ABR2JBC0_9PEZI</name>
<proteinExistence type="predicted"/>
<sequence>MAAAVLIPLSTINQNGGILPASALTQHVPRHGRSRGMSMKGKSAKGRSYSIVEDSDVTVAKAVSFVLKRAVKADEVIEAESGDEELDYIIADAEGWVSVADLLQHPNLTELRVDLEGVQQAATSIRARFTLRQKPDTDAERADSYQVRQNGKRSSIQAPVLEGTPLTKDSANLPEYAVYETTYQAYPLILAFGSIKRADGATHSPFTVAKDGETTTPSRADVSIWVHLPTALERAPEISWQFTTTGALVTSEEVPKSLWKQVVGRRPDVGLLLEDGEVRKEVPEYLRGKGGKGKAKKGKGMLRQEGKEGRAASSESSEDSNNDEDNMI</sequence>
<reference evidence="2 3" key="1">
    <citation type="journal article" date="2024" name="IMA Fungus">
        <title>Apiospora arundinis, a panoply of carbohydrate-active enzymes and secondary metabolites.</title>
        <authorList>
            <person name="Sorensen T."/>
            <person name="Petersen C."/>
            <person name="Muurmann A.T."/>
            <person name="Christiansen J.V."/>
            <person name="Brundto M.L."/>
            <person name="Overgaard C.K."/>
            <person name="Boysen A.T."/>
            <person name="Wollenberg R.D."/>
            <person name="Larsen T.O."/>
            <person name="Sorensen J.L."/>
            <person name="Nielsen K.L."/>
            <person name="Sondergaard T.E."/>
        </authorList>
    </citation>
    <scope>NUCLEOTIDE SEQUENCE [LARGE SCALE GENOMIC DNA]</scope>
    <source>
        <strain evidence="2 3">AAU 773</strain>
    </source>
</reference>
<evidence type="ECO:0000313" key="2">
    <source>
        <dbReference type="EMBL" id="KAK8875009.1"/>
    </source>
</evidence>
<dbReference type="InterPro" id="IPR002745">
    <property type="entry name" value="Ptrans_KptA/Tpt1"/>
</dbReference>
<dbReference type="EMBL" id="JAPCWZ010000003">
    <property type="protein sequence ID" value="KAK8875009.1"/>
    <property type="molecule type" value="Genomic_DNA"/>
</dbReference>
<evidence type="ECO:0000313" key="3">
    <source>
        <dbReference type="Proteomes" id="UP001390339"/>
    </source>
</evidence>
<accession>A0ABR2JBC0</accession>
<gene>
    <name evidence="2" type="ORF">PGQ11_005523</name>
</gene>
<dbReference type="Proteomes" id="UP001390339">
    <property type="component" value="Unassembled WGS sequence"/>
</dbReference>
<evidence type="ECO:0000256" key="1">
    <source>
        <dbReference type="SAM" id="MobiDB-lite"/>
    </source>
</evidence>
<feature type="compositionally biased region" description="Basic residues" evidence="1">
    <location>
        <begin position="289"/>
        <end position="300"/>
    </location>
</feature>
<dbReference type="Pfam" id="PF01885">
    <property type="entry name" value="PTS_2-RNA"/>
    <property type="match status" value="1"/>
</dbReference>
<keyword evidence="3" id="KW-1185">Reference proteome</keyword>